<reference evidence="1 2" key="1">
    <citation type="submission" date="2019-03" db="EMBL/GenBank/DDBJ databases">
        <title>Genomic Encyclopedia of Type Strains, Phase IV (KMG-IV): sequencing the most valuable type-strain genomes for metagenomic binning, comparative biology and taxonomic classification.</title>
        <authorList>
            <person name="Goeker M."/>
        </authorList>
    </citation>
    <scope>NUCLEOTIDE SEQUENCE [LARGE SCALE GENOMIC DNA]</scope>
    <source>
        <strain evidence="1 2">DSM 29487</strain>
    </source>
</reference>
<dbReference type="GeneID" id="98914364"/>
<proteinExistence type="predicted"/>
<gene>
    <name evidence="1" type="ORF">EDD60_102121</name>
</gene>
<accession>A0A4R3ZAI0</accession>
<evidence type="ECO:0000313" key="2">
    <source>
        <dbReference type="Proteomes" id="UP000295515"/>
    </source>
</evidence>
<dbReference type="RefSeq" id="WP_066446347.1">
    <property type="nucleotide sequence ID" value="NZ_JANKBF010000003.1"/>
</dbReference>
<comment type="caution">
    <text evidence="1">The sequence shown here is derived from an EMBL/GenBank/DDBJ whole genome shotgun (WGS) entry which is preliminary data.</text>
</comment>
<dbReference type="EMBL" id="SMCQ01000002">
    <property type="protein sequence ID" value="TCW02156.1"/>
    <property type="molecule type" value="Genomic_DNA"/>
</dbReference>
<evidence type="ECO:0000313" key="1">
    <source>
        <dbReference type="EMBL" id="TCW02156.1"/>
    </source>
</evidence>
<keyword evidence="2" id="KW-1185">Reference proteome</keyword>
<organism evidence="1 2">
    <name type="scientific">Longibaculum muris</name>
    <dbReference type="NCBI Taxonomy" id="1796628"/>
    <lineage>
        <taxon>Bacteria</taxon>
        <taxon>Bacillati</taxon>
        <taxon>Bacillota</taxon>
        <taxon>Erysipelotrichia</taxon>
        <taxon>Erysipelotrichales</taxon>
        <taxon>Coprobacillaceae</taxon>
        <taxon>Longibaculum</taxon>
    </lineage>
</organism>
<sequence length="101" mass="12097">MSYDEFYLQDVELTKFYRQAYEMKEDQKNSQLWLQGMYVYDAISTSLYNVFYRKSGQQATSYPSKPYPLTDKQKEVDQQLTIEEEQAKAKVWMNTLVNGYE</sequence>
<dbReference type="AlphaFoldDB" id="A0A4R3ZAI0"/>
<name>A0A4R3ZAI0_9FIRM</name>
<protein>
    <submittedName>
        <fullName evidence="1">Uncharacterized protein</fullName>
    </submittedName>
</protein>
<dbReference type="Proteomes" id="UP000295515">
    <property type="component" value="Unassembled WGS sequence"/>
</dbReference>